<name>A0A4Y2D8V5_ARAVE</name>
<accession>A0A4Y2D8V5</accession>
<proteinExistence type="predicted"/>
<evidence type="ECO:0000313" key="1">
    <source>
        <dbReference type="EMBL" id="GBM12516.1"/>
    </source>
</evidence>
<keyword evidence="2" id="KW-1185">Reference proteome</keyword>
<reference evidence="1 2" key="1">
    <citation type="journal article" date="2019" name="Sci. Rep.">
        <title>Orb-weaving spider Araneus ventricosus genome elucidates the spidroin gene catalogue.</title>
        <authorList>
            <person name="Kono N."/>
            <person name="Nakamura H."/>
            <person name="Ohtoshi R."/>
            <person name="Moran D.A.P."/>
            <person name="Shinohara A."/>
            <person name="Yoshida Y."/>
            <person name="Fujiwara M."/>
            <person name="Mori M."/>
            <person name="Tomita M."/>
            <person name="Arakawa K."/>
        </authorList>
    </citation>
    <scope>NUCLEOTIDE SEQUENCE [LARGE SCALE GENOMIC DNA]</scope>
</reference>
<dbReference type="EMBL" id="BGPR01000315">
    <property type="protein sequence ID" value="GBM12516.1"/>
    <property type="molecule type" value="Genomic_DNA"/>
</dbReference>
<gene>
    <name evidence="1" type="ORF">AVEN_188691_1</name>
</gene>
<evidence type="ECO:0000313" key="2">
    <source>
        <dbReference type="Proteomes" id="UP000499080"/>
    </source>
</evidence>
<organism evidence="1 2">
    <name type="scientific">Araneus ventricosus</name>
    <name type="common">Orbweaver spider</name>
    <name type="synonym">Epeira ventricosa</name>
    <dbReference type="NCBI Taxonomy" id="182803"/>
    <lineage>
        <taxon>Eukaryota</taxon>
        <taxon>Metazoa</taxon>
        <taxon>Ecdysozoa</taxon>
        <taxon>Arthropoda</taxon>
        <taxon>Chelicerata</taxon>
        <taxon>Arachnida</taxon>
        <taxon>Araneae</taxon>
        <taxon>Araneomorphae</taxon>
        <taxon>Entelegynae</taxon>
        <taxon>Araneoidea</taxon>
        <taxon>Araneidae</taxon>
        <taxon>Araneus</taxon>
    </lineage>
</organism>
<sequence length="128" mass="14816">MGRKKRKQVSISKWFPNKESGVFFLRNHKKTGKKGTDSDPVLNVLPSDEFTSDMDNSDKILTAVSFSPLLCVFHPIVTSFISWNRHDLKNKLSDLKDVINIYHPASIVHLNNKNHPRKISWKKPIEYK</sequence>
<dbReference type="Proteomes" id="UP000499080">
    <property type="component" value="Unassembled WGS sequence"/>
</dbReference>
<dbReference type="AlphaFoldDB" id="A0A4Y2D8V5"/>
<protein>
    <submittedName>
        <fullName evidence="1">Uncharacterized protein</fullName>
    </submittedName>
</protein>
<comment type="caution">
    <text evidence="1">The sequence shown here is derived from an EMBL/GenBank/DDBJ whole genome shotgun (WGS) entry which is preliminary data.</text>
</comment>